<organism evidence="2 3">
    <name type="scientific">Candidatus Kapaibacterium thiocyanatum</name>
    <dbReference type="NCBI Taxonomy" id="1895771"/>
    <lineage>
        <taxon>Bacteria</taxon>
        <taxon>Pseudomonadati</taxon>
        <taxon>Candidatus Kapaibacteriota</taxon>
        <taxon>Candidatus Kapaibacteriia</taxon>
        <taxon>Candidatus Kapaibacteriales</taxon>
        <taxon>Candidatus Kapaibacteriaceae</taxon>
        <taxon>Candidatus Kapaibacterium</taxon>
    </lineage>
</organism>
<dbReference type="EMBL" id="MKVH01000008">
    <property type="protein sequence ID" value="OJX59964.1"/>
    <property type="molecule type" value="Genomic_DNA"/>
</dbReference>
<feature type="transmembrane region" description="Helical" evidence="1">
    <location>
        <begin position="53"/>
        <end position="75"/>
    </location>
</feature>
<accession>A0A1M3L3M3</accession>
<sequence length="142" mass="14923">MLPVVRPILFVIIGLLVGAIANMAVLRIGMVVVPLPPGTDVNTPEGIQAAMPLFTFANFLVPLLAHAIGTLAGAWAASRWSGTTSRWPALIVGAAFFIGGLSMVIQIPATPVWFMIADLGLCYFPMALLGYRTGVRPHAAGV</sequence>
<gene>
    <name evidence="2" type="ORF">BGO89_08200</name>
</gene>
<name>A0A1M3L3M3_9BACT</name>
<keyword evidence="1" id="KW-0472">Membrane</keyword>
<dbReference type="AlphaFoldDB" id="A0A1M3L3M3"/>
<feature type="transmembrane region" description="Helical" evidence="1">
    <location>
        <begin position="87"/>
        <end position="107"/>
    </location>
</feature>
<keyword evidence="1" id="KW-0812">Transmembrane</keyword>
<evidence type="ECO:0000313" key="3">
    <source>
        <dbReference type="Proteomes" id="UP000184233"/>
    </source>
</evidence>
<reference evidence="2 3" key="1">
    <citation type="submission" date="2016-09" db="EMBL/GenBank/DDBJ databases">
        <title>Genome-resolved meta-omics ties microbial dynamics to process performance in biotechnology for thiocyanate degradation.</title>
        <authorList>
            <person name="Kantor R.S."/>
            <person name="Huddy R.J."/>
            <person name="Iyer R."/>
            <person name="Thomas B.C."/>
            <person name="Brown C.T."/>
            <person name="Anantharaman K."/>
            <person name="Tringe S."/>
            <person name="Hettich R.L."/>
            <person name="Harrison S.T."/>
            <person name="Banfield J.F."/>
        </authorList>
    </citation>
    <scope>NUCLEOTIDE SEQUENCE [LARGE SCALE GENOMIC DNA]</scope>
    <source>
        <strain evidence="2">59-99</strain>
    </source>
</reference>
<evidence type="ECO:0000313" key="2">
    <source>
        <dbReference type="EMBL" id="OJX59964.1"/>
    </source>
</evidence>
<feature type="transmembrane region" description="Helical" evidence="1">
    <location>
        <begin position="113"/>
        <end position="131"/>
    </location>
</feature>
<dbReference type="STRING" id="1895771.BGO89_08200"/>
<feature type="transmembrane region" description="Helical" evidence="1">
    <location>
        <begin position="7"/>
        <end position="33"/>
    </location>
</feature>
<comment type="caution">
    <text evidence="2">The sequence shown here is derived from an EMBL/GenBank/DDBJ whole genome shotgun (WGS) entry which is preliminary data.</text>
</comment>
<keyword evidence="1" id="KW-1133">Transmembrane helix</keyword>
<proteinExistence type="predicted"/>
<dbReference type="Proteomes" id="UP000184233">
    <property type="component" value="Unassembled WGS sequence"/>
</dbReference>
<protein>
    <submittedName>
        <fullName evidence="2">Uncharacterized protein</fullName>
    </submittedName>
</protein>
<evidence type="ECO:0000256" key="1">
    <source>
        <dbReference type="SAM" id="Phobius"/>
    </source>
</evidence>